<sequence length="54" mass="5254">MLFVGAFAGLLLGSCCGVALVLTRRAGRRTAMAFGPFMILGAGAGLVLGALGAG</sequence>
<accession>A0A499UI92</accession>
<evidence type="ECO:0000313" key="2">
    <source>
        <dbReference type="EMBL" id="BBJ41303.1"/>
    </source>
</evidence>
<keyword evidence="1" id="KW-0812">Transmembrane</keyword>
<evidence type="ECO:0000313" key="3">
    <source>
        <dbReference type="Proteomes" id="UP000463951"/>
    </source>
</evidence>
<dbReference type="AlphaFoldDB" id="A0A499UI92"/>
<protein>
    <recommendedName>
        <fullName evidence="4">Prepilin type IV endopeptidase peptidase domain-containing protein</fullName>
    </recommendedName>
</protein>
<feature type="transmembrane region" description="Helical" evidence="1">
    <location>
        <begin position="33"/>
        <end position="53"/>
    </location>
</feature>
<keyword evidence="1" id="KW-0472">Membrane</keyword>
<evidence type="ECO:0008006" key="4">
    <source>
        <dbReference type="Google" id="ProtNLM"/>
    </source>
</evidence>
<reference evidence="2 3" key="1">
    <citation type="journal article" date="2020" name="Int. J. Syst. Evol. Microbiol.">
        <title>Reclassification of Streptomyces castelarensis and Streptomyces sporoclivatus as later heterotypic synonyms of Streptomyces antimycoticus.</title>
        <authorList>
            <person name="Komaki H."/>
            <person name="Tamura T."/>
        </authorList>
    </citation>
    <scope>NUCLEOTIDE SEQUENCE [LARGE SCALE GENOMIC DNA]</scope>
    <source>
        <strain evidence="2 3">NBRC 100767</strain>
    </source>
</reference>
<evidence type="ECO:0000256" key="1">
    <source>
        <dbReference type="SAM" id="Phobius"/>
    </source>
</evidence>
<name>A0A499UI92_9ACTN</name>
<gene>
    <name evidence="2" type="ORF">SSPO_040210</name>
</gene>
<organism evidence="2 3">
    <name type="scientific">Streptomyces antimycoticus</name>
    <dbReference type="NCBI Taxonomy" id="68175"/>
    <lineage>
        <taxon>Bacteria</taxon>
        <taxon>Bacillati</taxon>
        <taxon>Actinomycetota</taxon>
        <taxon>Actinomycetes</taxon>
        <taxon>Kitasatosporales</taxon>
        <taxon>Streptomycetaceae</taxon>
        <taxon>Streptomyces</taxon>
        <taxon>Streptomyces violaceusniger group</taxon>
    </lineage>
</organism>
<dbReference type="Proteomes" id="UP000463951">
    <property type="component" value="Chromosome"/>
</dbReference>
<proteinExistence type="predicted"/>
<keyword evidence="1" id="KW-1133">Transmembrane helix</keyword>
<dbReference type="EMBL" id="AP019620">
    <property type="protein sequence ID" value="BBJ41303.1"/>
    <property type="molecule type" value="Genomic_DNA"/>
</dbReference>